<keyword evidence="2 3" id="KW-0067">ATP-binding</keyword>
<dbReference type="AlphaFoldDB" id="A0A8J6P1E0"/>
<feature type="binding site" evidence="3">
    <location>
        <begin position="11"/>
        <end position="18"/>
    </location>
    <ligand>
        <name>ATP</name>
        <dbReference type="ChEBI" id="CHEBI:30616"/>
    </ligand>
</feature>
<dbReference type="GO" id="GO:0005829">
    <property type="term" value="C:cytosol"/>
    <property type="evidence" value="ECO:0007669"/>
    <property type="project" value="TreeGrafter"/>
</dbReference>
<dbReference type="InterPro" id="IPR027417">
    <property type="entry name" value="P-loop_NTPase"/>
</dbReference>
<dbReference type="SUPFAM" id="SSF52540">
    <property type="entry name" value="P-loop containing nucleoside triphosphate hydrolases"/>
    <property type="match status" value="1"/>
</dbReference>
<organism evidence="4 5">
    <name type="scientific">Massiliimalia timonensis</name>
    <dbReference type="NCBI Taxonomy" id="1987501"/>
    <lineage>
        <taxon>Bacteria</taxon>
        <taxon>Bacillati</taxon>
        <taxon>Bacillota</taxon>
        <taxon>Clostridia</taxon>
        <taxon>Eubacteriales</taxon>
        <taxon>Oscillospiraceae</taxon>
        <taxon>Massiliimalia</taxon>
    </lineage>
</organism>
<evidence type="ECO:0000256" key="1">
    <source>
        <dbReference type="ARBA" id="ARBA00022741"/>
    </source>
</evidence>
<sequence length="246" mass="26901">MTKIISVTSGKGGVGKSTVSAGVAAAFARRGKKTLIVELDMGLRGLDLMLGMENRIVYDLGDVLQGRCLPWDAVVQSEEIPRLWYLAAPSRTLLQFRFEDLVKCVNDLKEKFDIIILDTPAGLGISMMAVRDLSDYAVIVATPDPVCIRDGAKVAEMMEEMHFSDYGVMINRVSRAAVRKSSIHDLDDVIDGVGAPLIGVLTEDLALQNAQSRGLILPEDTRPSKVFLALSKRLEGIYVPLVIDRL</sequence>
<keyword evidence="5" id="KW-1185">Reference proteome</keyword>
<evidence type="ECO:0000256" key="3">
    <source>
        <dbReference type="PIRSR" id="PIRSR003092-1"/>
    </source>
</evidence>
<dbReference type="PIRSF" id="PIRSF003092">
    <property type="entry name" value="MinD"/>
    <property type="match status" value="1"/>
</dbReference>
<dbReference type="EMBL" id="JACRTL010000003">
    <property type="protein sequence ID" value="MBC8610924.1"/>
    <property type="molecule type" value="Genomic_DNA"/>
</dbReference>
<dbReference type="RefSeq" id="WP_093989135.1">
    <property type="nucleotide sequence ID" value="NZ_FYDD01000004.1"/>
</dbReference>
<protein>
    <submittedName>
        <fullName evidence="4">P-loop NTPase</fullName>
    </submittedName>
</protein>
<dbReference type="GO" id="GO:0005524">
    <property type="term" value="F:ATP binding"/>
    <property type="evidence" value="ECO:0007669"/>
    <property type="project" value="UniProtKB-KW"/>
</dbReference>
<dbReference type="PANTHER" id="PTHR43384:SF6">
    <property type="entry name" value="SEPTUM SITE-DETERMINING PROTEIN MIND HOMOLOG, CHLOROPLASTIC"/>
    <property type="match status" value="1"/>
</dbReference>
<proteinExistence type="predicted"/>
<dbReference type="GO" id="GO:0016887">
    <property type="term" value="F:ATP hydrolysis activity"/>
    <property type="evidence" value="ECO:0007669"/>
    <property type="project" value="TreeGrafter"/>
</dbReference>
<dbReference type="Gene3D" id="3.40.50.300">
    <property type="entry name" value="P-loop containing nucleotide triphosphate hydrolases"/>
    <property type="match status" value="1"/>
</dbReference>
<dbReference type="InterPro" id="IPR050625">
    <property type="entry name" value="ParA/MinD_ATPase"/>
</dbReference>
<dbReference type="GO" id="GO:0009898">
    <property type="term" value="C:cytoplasmic side of plasma membrane"/>
    <property type="evidence" value="ECO:0007669"/>
    <property type="project" value="TreeGrafter"/>
</dbReference>
<gene>
    <name evidence="4" type="ORF">H8702_07280</name>
</gene>
<reference evidence="4" key="1">
    <citation type="submission" date="2020-08" db="EMBL/GenBank/DDBJ databases">
        <title>Genome public.</title>
        <authorList>
            <person name="Liu C."/>
            <person name="Sun Q."/>
        </authorList>
    </citation>
    <scope>NUCLEOTIDE SEQUENCE</scope>
    <source>
        <strain evidence="4">NSJ-15</strain>
    </source>
</reference>
<evidence type="ECO:0000313" key="5">
    <source>
        <dbReference type="Proteomes" id="UP000632659"/>
    </source>
</evidence>
<dbReference type="PANTHER" id="PTHR43384">
    <property type="entry name" value="SEPTUM SITE-DETERMINING PROTEIN MIND HOMOLOG, CHLOROPLASTIC-RELATED"/>
    <property type="match status" value="1"/>
</dbReference>
<name>A0A8J6P1E0_9FIRM</name>
<dbReference type="InterPro" id="IPR033756">
    <property type="entry name" value="YlxH/NBP35"/>
</dbReference>
<comment type="caution">
    <text evidence="4">The sequence shown here is derived from an EMBL/GenBank/DDBJ whole genome shotgun (WGS) entry which is preliminary data.</text>
</comment>
<accession>A0A8J6P1E0</accession>
<evidence type="ECO:0000313" key="4">
    <source>
        <dbReference type="EMBL" id="MBC8610924.1"/>
    </source>
</evidence>
<dbReference type="GO" id="GO:0051782">
    <property type="term" value="P:negative regulation of cell division"/>
    <property type="evidence" value="ECO:0007669"/>
    <property type="project" value="TreeGrafter"/>
</dbReference>
<dbReference type="InterPro" id="IPR025501">
    <property type="entry name" value="MinD_FleN"/>
</dbReference>
<evidence type="ECO:0000256" key="2">
    <source>
        <dbReference type="ARBA" id="ARBA00022840"/>
    </source>
</evidence>
<keyword evidence="1 3" id="KW-0547">Nucleotide-binding</keyword>
<dbReference type="Pfam" id="PF10609">
    <property type="entry name" value="ParA"/>
    <property type="match status" value="1"/>
</dbReference>
<dbReference type="Proteomes" id="UP000632659">
    <property type="component" value="Unassembled WGS sequence"/>
</dbReference>
<dbReference type="OrthoDB" id="9773088at2"/>